<evidence type="ECO:0000313" key="4">
    <source>
        <dbReference type="Proteomes" id="UP001236369"/>
    </source>
</evidence>
<organism evidence="3 4">
    <name type="scientific">Methylobacterium persicinum</name>
    <dbReference type="NCBI Taxonomy" id="374426"/>
    <lineage>
        <taxon>Bacteria</taxon>
        <taxon>Pseudomonadati</taxon>
        <taxon>Pseudomonadota</taxon>
        <taxon>Alphaproteobacteria</taxon>
        <taxon>Hyphomicrobiales</taxon>
        <taxon>Methylobacteriaceae</taxon>
        <taxon>Methylobacterium</taxon>
    </lineage>
</organism>
<dbReference type="Gene3D" id="3.10.450.40">
    <property type="match status" value="1"/>
</dbReference>
<sequence>MTHRRLSLVVLLCFGLAGVAPTHADDDADRARAALERGEIRPLDDVLRAARTAVPGDVVAVDLKRNDGRWLYKLRILGPDGKRRTVKVEARTLKILDEDDDD</sequence>
<comment type="caution">
    <text evidence="3">The sequence shown here is derived from an EMBL/GenBank/DDBJ whole genome shotgun (WGS) entry which is preliminary data.</text>
</comment>
<proteinExistence type="predicted"/>
<feature type="signal peptide" evidence="1">
    <location>
        <begin position="1"/>
        <end position="24"/>
    </location>
</feature>
<evidence type="ECO:0000313" key="3">
    <source>
        <dbReference type="EMBL" id="MDQ0442647.1"/>
    </source>
</evidence>
<evidence type="ECO:0000256" key="1">
    <source>
        <dbReference type="SAM" id="SignalP"/>
    </source>
</evidence>
<dbReference type="Proteomes" id="UP001236369">
    <property type="component" value="Unassembled WGS sequence"/>
</dbReference>
<gene>
    <name evidence="3" type="ORF">QO016_002144</name>
</gene>
<feature type="domain" description="PepSY" evidence="2">
    <location>
        <begin position="42"/>
        <end position="98"/>
    </location>
</feature>
<feature type="chain" id="PRO_5045409601" evidence="1">
    <location>
        <begin position="25"/>
        <end position="102"/>
    </location>
</feature>
<dbReference type="EMBL" id="JAUSVV010000004">
    <property type="protein sequence ID" value="MDQ0442647.1"/>
    <property type="molecule type" value="Genomic_DNA"/>
</dbReference>
<accession>A0ABU0HL30</accession>
<dbReference type="Pfam" id="PF03413">
    <property type="entry name" value="PepSY"/>
    <property type="match status" value="1"/>
</dbReference>
<keyword evidence="4" id="KW-1185">Reference proteome</keyword>
<keyword evidence="1" id="KW-0732">Signal</keyword>
<reference evidence="3 4" key="1">
    <citation type="submission" date="2023-07" db="EMBL/GenBank/DDBJ databases">
        <title>Genomic Encyclopedia of Type Strains, Phase IV (KMG-IV): sequencing the most valuable type-strain genomes for metagenomic binning, comparative biology and taxonomic classification.</title>
        <authorList>
            <person name="Goeker M."/>
        </authorList>
    </citation>
    <scope>NUCLEOTIDE SEQUENCE [LARGE SCALE GENOMIC DNA]</scope>
    <source>
        <strain evidence="3 4">DSM 19562</strain>
    </source>
</reference>
<name>A0ABU0HL30_9HYPH</name>
<dbReference type="InterPro" id="IPR025711">
    <property type="entry name" value="PepSY"/>
</dbReference>
<protein>
    <submittedName>
        <fullName evidence="3">Membrane protein YkoI</fullName>
    </submittedName>
</protein>
<evidence type="ECO:0000259" key="2">
    <source>
        <dbReference type="Pfam" id="PF03413"/>
    </source>
</evidence>
<dbReference type="RefSeq" id="WP_238248006.1">
    <property type="nucleotide sequence ID" value="NZ_BPQX01000014.1"/>
</dbReference>